<evidence type="ECO:0000259" key="1">
    <source>
        <dbReference type="Pfam" id="PF01368"/>
    </source>
</evidence>
<proteinExistence type="predicted"/>
<dbReference type="PANTHER" id="PTHR47618:SF1">
    <property type="entry name" value="BIFUNCTIONAL OLIGORIBONUCLEASE AND PAP PHOSPHATASE NRNA"/>
    <property type="match status" value="1"/>
</dbReference>
<evidence type="ECO:0000259" key="2">
    <source>
        <dbReference type="Pfam" id="PF02272"/>
    </source>
</evidence>
<dbReference type="Gene3D" id="3.90.1640.10">
    <property type="entry name" value="inorganic pyrophosphatase (n-terminal core)"/>
    <property type="match status" value="1"/>
</dbReference>
<dbReference type="Pfam" id="PF01368">
    <property type="entry name" value="DHH"/>
    <property type="match status" value="1"/>
</dbReference>
<evidence type="ECO:0000313" key="4">
    <source>
        <dbReference type="Proteomes" id="UP000886787"/>
    </source>
</evidence>
<dbReference type="InterPro" id="IPR051319">
    <property type="entry name" value="Oligoribo/pAp-PDE_c-di-AMP_PDE"/>
</dbReference>
<reference evidence="3" key="2">
    <citation type="journal article" date="2021" name="PeerJ">
        <title>Extensive microbial diversity within the chicken gut microbiome revealed by metagenomics and culture.</title>
        <authorList>
            <person name="Gilroy R."/>
            <person name="Ravi A."/>
            <person name="Getino M."/>
            <person name="Pursley I."/>
            <person name="Horton D.L."/>
            <person name="Alikhan N.F."/>
            <person name="Baker D."/>
            <person name="Gharbi K."/>
            <person name="Hall N."/>
            <person name="Watson M."/>
            <person name="Adriaenssens E.M."/>
            <person name="Foster-Nyarko E."/>
            <person name="Jarju S."/>
            <person name="Secka A."/>
            <person name="Antonio M."/>
            <person name="Oren A."/>
            <person name="Chaudhuri R.R."/>
            <person name="La Ragione R."/>
            <person name="Hildebrand F."/>
            <person name="Pallen M.J."/>
        </authorList>
    </citation>
    <scope>NUCLEOTIDE SEQUENCE</scope>
    <source>
        <strain evidence="3">ChiSjej1B19-3389</strain>
    </source>
</reference>
<sequence length="326" mass="35361">MNRMITLNKAALLLKQMDAVIILTHQYPDGDTLGSGFALCRLLRAMGKKANVLVCGDLPLKFAYMARGLSCQPFEGGHVVSVDVADEALLGENRGQFSGRVELCIDHHASNKAFAKYIYVDSTAAATAEIIYQLAQLLGVEIDQETADCIFTGIATDTGCFRYANTTPRTHHIAAQMMERGARAADINRVMFDTKSRRRIRIEKSVLETMEFYAQGRCAVVCITNQMMTDSGATEDETEGLSSLPRQVEGVCIGITVKQKEDGGYKISVRTTQGYNAGTLCAQFGGGGHQAAAGCSMTGTLAQVKEQIVQAACKMLENHALKQPEE</sequence>
<accession>A0A9D0ZID6</accession>
<dbReference type="SUPFAM" id="SSF64182">
    <property type="entry name" value="DHH phosphoesterases"/>
    <property type="match status" value="1"/>
</dbReference>
<dbReference type="InterPro" id="IPR038763">
    <property type="entry name" value="DHH_sf"/>
</dbReference>
<dbReference type="PANTHER" id="PTHR47618">
    <property type="entry name" value="BIFUNCTIONAL OLIGORIBONUCLEASE AND PAP PHOSPHATASE NRNA"/>
    <property type="match status" value="1"/>
</dbReference>
<gene>
    <name evidence="3" type="ORF">IAD32_06040</name>
</gene>
<dbReference type="InterPro" id="IPR001667">
    <property type="entry name" value="DDH_dom"/>
</dbReference>
<dbReference type="EMBL" id="DVFW01000028">
    <property type="protein sequence ID" value="HIQ80829.1"/>
    <property type="molecule type" value="Genomic_DNA"/>
</dbReference>
<dbReference type="GO" id="GO:0003676">
    <property type="term" value="F:nucleic acid binding"/>
    <property type="evidence" value="ECO:0007669"/>
    <property type="project" value="InterPro"/>
</dbReference>
<dbReference type="InterPro" id="IPR003156">
    <property type="entry name" value="DHHA1_dom"/>
</dbReference>
<feature type="domain" description="DHHA1" evidence="2">
    <location>
        <begin position="227"/>
        <end position="317"/>
    </location>
</feature>
<evidence type="ECO:0000313" key="3">
    <source>
        <dbReference type="EMBL" id="HIQ80829.1"/>
    </source>
</evidence>
<organism evidence="3 4">
    <name type="scientific">Candidatus Scatavimonas merdigallinarum</name>
    <dbReference type="NCBI Taxonomy" id="2840914"/>
    <lineage>
        <taxon>Bacteria</taxon>
        <taxon>Bacillati</taxon>
        <taxon>Bacillota</taxon>
        <taxon>Clostridia</taxon>
        <taxon>Eubacteriales</taxon>
        <taxon>Oscillospiraceae</taxon>
        <taxon>Oscillospiraceae incertae sedis</taxon>
        <taxon>Candidatus Scatavimonas</taxon>
    </lineage>
</organism>
<reference evidence="3" key="1">
    <citation type="submission" date="2020-10" db="EMBL/GenBank/DDBJ databases">
        <authorList>
            <person name="Gilroy R."/>
        </authorList>
    </citation>
    <scope>NUCLEOTIDE SEQUENCE</scope>
    <source>
        <strain evidence="3">ChiSjej1B19-3389</strain>
    </source>
</reference>
<comment type="caution">
    <text evidence="3">The sequence shown here is derived from an EMBL/GenBank/DDBJ whole genome shotgun (WGS) entry which is preliminary data.</text>
</comment>
<feature type="domain" description="DDH" evidence="1">
    <location>
        <begin position="20"/>
        <end position="154"/>
    </location>
</feature>
<name>A0A9D0ZID6_9FIRM</name>
<dbReference type="AlphaFoldDB" id="A0A9D0ZID6"/>
<dbReference type="Proteomes" id="UP000886787">
    <property type="component" value="Unassembled WGS sequence"/>
</dbReference>
<protein>
    <submittedName>
        <fullName evidence="3">Bifunctional oligoribonuclease/PAP phosphatase NrnA</fullName>
    </submittedName>
</protein>
<dbReference type="Gene3D" id="3.10.310.30">
    <property type="match status" value="1"/>
</dbReference>
<dbReference type="Pfam" id="PF02272">
    <property type="entry name" value="DHHA1"/>
    <property type="match status" value="1"/>
</dbReference>